<dbReference type="InterPro" id="IPR055768">
    <property type="entry name" value="DUF7344"/>
</dbReference>
<feature type="domain" description="DUF7344" evidence="2">
    <location>
        <begin position="9"/>
        <end position="88"/>
    </location>
</feature>
<sequence>MSLARDDVYEVLSNRRRRFVIHYLQRNGPRAALGTLAEHVAAWENGIDVAAVGSDARKNVYTSLQQFHLPKMEKLDLVVFDQRDAEVELTEAAADVDLYLEVVQGHDVPWSLYYLGVGGLAGGVMFGHALDLPPLAGLSDVDLAVFTVIAIATMALVHTYYTRGMRLGTDGPPPEVER</sequence>
<name>A0A368NDV5_9EURY</name>
<dbReference type="EMBL" id="QPHM01000001">
    <property type="protein sequence ID" value="RCU48386.1"/>
    <property type="molecule type" value="Genomic_DNA"/>
</dbReference>
<feature type="transmembrane region" description="Helical" evidence="1">
    <location>
        <begin position="112"/>
        <end position="131"/>
    </location>
</feature>
<keyword evidence="1" id="KW-1133">Transmembrane helix</keyword>
<evidence type="ECO:0000313" key="4">
    <source>
        <dbReference type="Proteomes" id="UP000252189"/>
    </source>
</evidence>
<comment type="caution">
    <text evidence="3">The sequence shown here is derived from an EMBL/GenBank/DDBJ whole genome shotgun (WGS) entry which is preliminary data.</text>
</comment>
<proteinExistence type="predicted"/>
<evidence type="ECO:0000313" key="3">
    <source>
        <dbReference type="EMBL" id="RCU48386.1"/>
    </source>
</evidence>
<dbReference type="RefSeq" id="WP_114450020.1">
    <property type="nucleotide sequence ID" value="NZ_QPHM01000001.1"/>
</dbReference>
<evidence type="ECO:0000256" key="1">
    <source>
        <dbReference type="SAM" id="Phobius"/>
    </source>
</evidence>
<keyword evidence="1" id="KW-0812">Transmembrane</keyword>
<reference evidence="3 4" key="1">
    <citation type="submission" date="2018-07" db="EMBL/GenBank/DDBJ databases">
        <title>Genome sequences of Haloplanus salinus JCM 18368T.</title>
        <authorList>
            <person name="Kim Y.B."/>
            <person name="Roh S.W."/>
        </authorList>
    </citation>
    <scope>NUCLEOTIDE SEQUENCE [LARGE SCALE GENOMIC DNA]</scope>
    <source>
        <strain evidence="3 4">JCM 18368</strain>
    </source>
</reference>
<accession>A0A368NDV5</accession>
<keyword evidence="4" id="KW-1185">Reference proteome</keyword>
<evidence type="ECO:0000259" key="2">
    <source>
        <dbReference type="Pfam" id="PF24035"/>
    </source>
</evidence>
<keyword evidence="1" id="KW-0472">Membrane</keyword>
<dbReference type="Pfam" id="PF24035">
    <property type="entry name" value="DUF7344"/>
    <property type="match status" value="1"/>
</dbReference>
<dbReference type="AlphaFoldDB" id="A0A368NDV5"/>
<protein>
    <recommendedName>
        <fullName evidence="2">DUF7344 domain-containing protein</fullName>
    </recommendedName>
</protein>
<dbReference type="OrthoDB" id="331021at2157"/>
<dbReference type="Proteomes" id="UP000252189">
    <property type="component" value="Unassembled WGS sequence"/>
</dbReference>
<gene>
    <name evidence="3" type="ORF">DU504_14390</name>
</gene>
<organism evidence="3 4">
    <name type="scientific">Haloplanus salinus</name>
    <dbReference type="NCBI Taxonomy" id="1126245"/>
    <lineage>
        <taxon>Archaea</taxon>
        <taxon>Methanobacteriati</taxon>
        <taxon>Methanobacteriota</taxon>
        <taxon>Stenosarchaea group</taxon>
        <taxon>Halobacteria</taxon>
        <taxon>Halobacteriales</taxon>
        <taxon>Haloferacaceae</taxon>
        <taxon>Haloplanus</taxon>
    </lineage>
</organism>
<feature type="transmembrane region" description="Helical" evidence="1">
    <location>
        <begin position="143"/>
        <end position="161"/>
    </location>
</feature>